<evidence type="ECO:0008006" key="4">
    <source>
        <dbReference type="Google" id="ProtNLM"/>
    </source>
</evidence>
<dbReference type="Proteomes" id="UP000614410">
    <property type="component" value="Unassembled WGS sequence"/>
</dbReference>
<accession>A0A934KAI9</accession>
<gene>
    <name evidence="2" type="ORF">JF887_00595</name>
</gene>
<organism evidence="2 3">
    <name type="scientific">Candidatus Amunia macphersoniae</name>
    <dbReference type="NCBI Taxonomy" id="3127014"/>
    <lineage>
        <taxon>Bacteria</taxon>
        <taxon>Bacillati</taxon>
        <taxon>Candidatus Dormiibacterota</taxon>
        <taxon>Candidatus Dormibacteria</taxon>
        <taxon>Candidatus Aeolococcales</taxon>
        <taxon>Candidatus Aeolococcaceae</taxon>
        <taxon>Candidatus Amunia</taxon>
    </lineage>
</organism>
<dbReference type="SUPFAM" id="SSF50969">
    <property type="entry name" value="YVTN repeat-like/Quinoprotein amine dehydrogenase"/>
    <property type="match status" value="1"/>
</dbReference>
<feature type="region of interest" description="Disordered" evidence="1">
    <location>
        <begin position="1"/>
        <end position="76"/>
    </location>
</feature>
<dbReference type="InterPro" id="IPR011045">
    <property type="entry name" value="N2O_reductase_N"/>
</dbReference>
<evidence type="ECO:0000313" key="2">
    <source>
        <dbReference type="EMBL" id="MBJ7607918.1"/>
    </source>
</evidence>
<sequence length="755" mass="75333">MPHDDSAAPPEDPRPQGWGIRERPAPAPQSWEVADAAPEPPALTPLPPVGGSPPPASPDGTAPVEAPPRDAGGSAGFPSTTQLIAAAVAAVLVVGAGGTYLLRSGATPASPTPLSGPAVAVVQRGPAVLVATSLSGGGAGQTLAIPGSPSSMVSSADGSRAFLLDSTRAQVVPVDLARAKVGAPIAAGKYPTDEHLSADGRTLYVVDNLSHALLTIDTTSGTARPAHQLPEGASSFTPSPVGPTGLLSFFTSAGQPGVVAFYSSSSGVGSPLGVGRNTPAEVFYTPDGATVWVIEQGVGNASGVVIPIDVRTQTPGQPIAVGHGPAGSSMSADGHLLVVSNSIDRSLTIVDLVGRAPVATVAVGAGPVRATLSADGATAWVACALDRTLVPVNLRTRTAGTPVSLSSAPSDISLPKGGGAWVLFTSSAGSVSLVDGGSGRDAGSMPVGNEPTLLIAHDSSSAWVANSLSDTVQRLDLSTRRAGDPIHVARTPNQLALTPDHRTLLVLSFGDGTHAGFLTAVDTASSRAGTALSVGVAPSSFTLTPDGTRAFIANHQSNSITTVDLKSWRVGPPIGLPCSPSQLVITPDGATVYTNCASSAAVLPVTAATGTVGAPIAVGPNPALLMGNQGKLVFVEASHLLQEILVATNAVVLSHEETGNIVGLSSTPDDATLVAVENTGGALLLLNPATLTTTKSVPVGSRPQGAGLTPDGSRAYVLDTSKEKLYVVDVAAGQVTSTAGVSASAEYVVVPSRQP</sequence>
<reference evidence="2 3" key="1">
    <citation type="submission" date="2020-10" db="EMBL/GenBank/DDBJ databases">
        <title>Ca. Dormibacterota MAGs.</title>
        <authorList>
            <person name="Montgomery K."/>
        </authorList>
    </citation>
    <scope>NUCLEOTIDE SEQUENCE [LARGE SCALE GENOMIC DNA]</scope>
    <source>
        <strain evidence="2">Mitchell_Peninsula_5</strain>
    </source>
</reference>
<proteinExistence type="predicted"/>
<comment type="caution">
    <text evidence="2">The sequence shown here is derived from an EMBL/GenBank/DDBJ whole genome shotgun (WGS) entry which is preliminary data.</text>
</comment>
<protein>
    <recommendedName>
        <fullName evidence="4">YncE family protein</fullName>
    </recommendedName>
</protein>
<dbReference type="SUPFAM" id="SSF50974">
    <property type="entry name" value="Nitrous oxide reductase, N-terminal domain"/>
    <property type="match status" value="1"/>
</dbReference>
<dbReference type="Gene3D" id="2.130.10.10">
    <property type="entry name" value="YVTN repeat-like/Quinoprotein amine dehydrogenase"/>
    <property type="match status" value="4"/>
</dbReference>
<dbReference type="PANTHER" id="PTHR47197:SF3">
    <property type="entry name" value="DIHYDRO-HEME D1 DEHYDROGENASE"/>
    <property type="match status" value="1"/>
</dbReference>
<evidence type="ECO:0000256" key="1">
    <source>
        <dbReference type="SAM" id="MobiDB-lite"/>
    </source>
</evidence>
<dbReference type="AlphaFoldDB" id="A0A934KAI9"/>
<dbReference type="InterPro" id="IPR011044">
    <property type="entry name" value="Quino_amine_DH_bsu"/>
</dbReference>
<dbReference type="EMBL" id="JAEKNN010000005">
    <property type="protein sequence ID" value="MBJ7607918.1"/>
    <property type="molecule type" value="Genomic_DNA"/>
</dbReference>
<dbReference type="InterPro" id="IPR051200">
    <property type="entry name" value="Host-pathogen_enzymatic-act"/>
</dbReference>
<dbReference type="InterPro" id="IPR015943">
    <property type="entry name" value="WD40/YVTN_repeat-like_dom_sf"/>
</dbReference>
<feature type="compositionally biased region" description="Basic and acidic residues" evidence="1">
    <location>
        <begin position="1"/>
        <end position="24"/>
    </location>
</feature>
<feature type="compositionally biased region" description="Pro residues" evidence="1">
    <location>
        <begin position="38"/>
        <end position="57"/>
    </location>
</feature>
<dbReference type="PANTHER" id="PTHR47197">
    <property type="entry name" value="PROTEIN NIRF"/>
    <property type="match status" value="1"/>
</dbReference>
<name>A0A934KAI9_9BACT</name>
<evidence type="ECO:0000313" key="3">
    <source>
        <dbReference type="Proteomes" id="UP000614410"/>
    </source>
</evidence>